<dbReference type="GO" id="GO:0008081">
    <property type="term" value="F:phosphoric diester hydrolase activity"/>
    <property type="evidence" value="ECO:0007669"/>
    <property type="project" value="InterPro"/>
</dbReference>
<feature type="signal peptide" evidence="10">
    <location>
        <begin position="1"/>
        <end position="19"/>
    </location>
</feature>
<evidence type="ECO:0000256" key="8">
    <source>
        <dbReference type="PIRSR" id="PIRSR601952-2"/>
    </source>
</evidence>
<dbReference type="GO" id="GO:0006629">
    <property type="term" value="P:lipid metabolic process"/>
    <property type="evidence" value="ECO:0007669"/>
    <property type="project" value="InterPro"/>
</dbReference>
<comment type="caution">
    <text evidence="11">The sequence shown here is derived from an EMBL/GenBank/DDBJ whole genome shotgun (WGS) entry which is preliminary data.</text>
</comment>
<feature type="binding site" evidence="8">
    <location>
        <position position="545"/>
    </location>
    <ligand>
        <name>Zn(2+)</name>
        <dbReference type="ChEBI" id="CHEBI:29105"/>
        <label>2</label>
    </ligand>
</feature>
<feature type="binding site" evidence="8">
    <location>
        <position position="293"/>
    </location>
    <ligand>
        <name>Mg(2+)</name>
        <dbReference type="ChEBI" id="CHEBI:18420"/>
    </ligand>
</feature>
<feature type="binding site" evidence="8">
    <location>
        <position position="503"/>
    </location>
    <ligand>
        <name>Zn(2+)</name>
        <dbReference type="ChEBI" id="CHEBI:29105"/>
        <label>2</label>
    </ligand>
</feature>
<feature type="binding site" evidence="8">
    <location>
        <position position="293"/>
    </location>
    <ligand>
        <name>Zn(2+)</name>
        <dbReference type="ChEBI" id="CHEBI:29105"/>
        <label>2</label>
    </ligand>
</feature>
<dbReference type="OrthoDB" id="9794455at2"/>
<gene>
    <name evidence="11" type="ORF">CLV42_103502</name>
</gene>
<feature type="binding site" evidence="8">
    <location>
        <position position="385"/>
    </location>
    <ligand>
        <name>Mg(2+)</name>
        <dbReference type="ChEBI" id="CHEBI:18420"/>
    </ligand>
</feature>
<evidence type="ECO:0000256" key="3">
    <source>
        <dbReference type="ARBA" id="ARBA00022723"/>
    </source>
</evidence>
<feature type="binding site" evidence="8">
    <location>
        <position position="546"/>
    </location>
    <ligand>
        <name>Zn(2+)</name>
        <dbReference type="ChEBI" id="CHEBI:29105"/>
        <label>2</label>
    </ligand>
</feature>
<accession>A0A2P8GHR6</accession>
<sequence>MLRSTFLSLSLFAALTAGAQTSAYTTLSAHAHNDYEHPIPFLTAYYRHFGSIEADVYERNGQLLVAHNEEDIRPERTLEKLYLQPLQEQVRKNGGTAFKNSKDTLQLMIDFKTIGIPTVKALIKTLENYPEITKTPTIVVTISGDQPAPALWDQYPSYIHFDGKREGRYTSAQLKRIPMYSVDVKLFTNWNGKGLIVKAEREKMQHWIDSVHNAGKKVRFWGTADNVNTWKTLMNMGVNYVGTDQLEDLATFLTDRKNLEYNGTAAPHTLYPARYVNNDSLGQVNNVILLIGDGMGLAQIYAGFTGNRGQLNLLQMRNIGFSKTYSSDSYITDSAAGGTAMATGNKTNNRYIGVDNTGVRLNPIPDIIAPKGYKSALISAGDITDATPAAFYGHVPERALEDTIAAHFLSSPVSIMIGGGAKHFNQRKDGLNMPALLQEKGYVFSTRLEDLDTLHASKYLVLDKRAELSMLGGRGNFLTHSLEKSIATLRQKFFIMAEGAQIDYGGHVNNLPYVATEMMDFDEAIGAAMKFADEDGHTLVIVTADHETGGLSLLDGNISKGYVDGHFSSNDHSAVMVPVFAYGPHSLDFRGVYENTEIFKKIVALLK</sequence>
<evidence type="ECO:0000256" key="7">
    <source>
        <dbReference type="PIRSR" id="PIRSR601952-1"/>
    </source>
</evidence>
<dbReference type="SUPFAM" id="SSF53649">
    <property type="entry name" value="Alkaline phosphatase-like"/>
    <property type="match status" value="1"/>
</dbReference>
<name>A0A2P8GHR6_9BACT</name>
<evidence type="ECO:0000256" key="4">
    <source>
        <dbReference type="ARBA" id="ARBA00022801"/>
    </source>
</evidence>
<evidence type="ECO:0000256" key="9">
    <source>
        <dbReference type="RuleBase" id="RU003946"/>
    </source>
</evidence>
<dbReference type="Gene3D" id="3.40.720.10">
    <property type="entry name" value="Alkaline Phosphatase, subunit A"/>
    <property type="match status" value="1"/>
</dbReference>
<keyword evidence="3 8" id="KW-0479">Metal-binding</keyword>
<dbReference type="CDD" id="cd08577">
    <property type="entry name" value="PI-PLCc_GDPD_SF_unchar3"/>
    <property type="match status" value="1"/>
</dbReference>
<dbReference type="GO" id="GO:0004035">
    <property type="term" value="F:alkaline phosphatase activity"/>
    <property type="evidence" value="ECO:0007669"/>
    <property type="project" value="TreeGrafter"/>
</dbReference>
<dbReference type="PANTHER" id="PTHR11596:SF5">
    <property type="entry name" value="ALKALINE PHOSPHATASE"/>
    <property type="match status" value="1"/>
</dbReference>
<dbReference type="GO" id="GO:0046872">
    <property type="term" value="F:metal ion binding"/>
    <property type="evidence" value="ECO:0007669"/>
    <property type="project" value="UniProtKB-KW"/>
</dbReference>
<dbReference type="PRINTS" id="PR00113">
    <property type="entry name" value="ALKPHPHTASE"/>
</dbReference>
<keyword evidence="5 8" id="KW-0862">Zinc</keyword>
<dbReference type="RefSeq" id="WP_106601817.1">
    <property type="nucleotide sequence ID" value="NZ_PYGK01000003.1"/>
</dbReference>
<dbReference type="Gene3D" id="3.20.20.190">
    <property type="entry name" value="Phosphatidylinositol (PI) phosphodiesterase"/>
    <property type="match status" value="1"/>
</dbReference>
<dbReference type="SMART" id="SM00098">
    <property type="entry name" value="alkPPc"/>
    <property type="match status" value="1"/>
</dbReference>
<keyword evidence="2" id="KW-0597">Phosphoprotein</keyword>
<evidence type="ECO:0000256" key="5">
    <source>
        <dbReference type="ARBA" id="ARBA00022833"/>
    </source>
</evidence>
<feature type="chain" id="PRO_5015180315" evidence="10">
    <location>
        <begin position="20"/>
        <end position="607"/>
    </location>
</feature>
<dbReference type="InterPro" id="IPR017850">
    <property type="entry name" value="Alkaline_phosphatase_core_sf"/>
</dbReference>
<dbReference type="InterPro" id="IPR018299">
    <property type="entry name" value="Alkaline_phosphatase_AS"/>
</dbReference>
<dbReference type="Pfam" id="PF00245">
    <property type="entry name" value="Alk_phosphatase"/>
    <property type="match status" value="1"/>
</dbReference>
<dbReference type="InterPro" id="IPR039559">
    <property type="entry name" value="AIM6_PI-PLC-like_dom"/>
</dbReference>
<feature type="binding site" evidence="8">
    <location>
        <position position="387"/>
    </location>
    <ligand>
        <name>Mg(2+)</name>
        <dbReference type="ChEBI" id="CHEBI:18420"/>
    </ligand>
</feature>
<evidence type="ECO:0000256" key="1">
    <source>
        <dbReference type="ARBA" id="ARBA00005984"/>
    </source>
</evidence>
<dbReference type="PANTHER" id="PTHR11596">
    <property type="entry name" value="ALKALINE PHOSPHATASE"/>
    <property type="match status" value="1"/>
</dbReference>
<comment type="similarity">
    <text evidence="1 9">Belongs to the alkaline phosphatase family.</text>
</comment>
<dbReference type="CDD" id="cd16012">
    <property type="entry name" value="ALP"/>
    <property type="match status" value="1"/>
</dbReference>
<comment type="cofactor">
    <cofactor evidence="8">
        <name>Zn(2+)</name>
        <dbReference type="ChEBI" id="CHEBI:29105"/>
    </cofactor>
    <text evidence="8">Binds 2 Zn(2+) ions.</text>
</comment>
<evidence type="ECO:0000313" key="11">
    <source>
        <dbReference type="EMBL" id="PSL33519.1"/>
    </source>
</evidence>
<keyword evidence="6 8" id="KW-0460">Magnesium</keyword>
<evidence type="ECO:0000256" key="6">
    <source>
        <dbReference type="ARBA" id="ARBA00022842"/>
    </source>
</evidence>
<dbReference type="InterPro" id="IPR001952">
    <property type="entry name" value="Alkaline_phosphatase"/>
</dbReference>
<comment type="cofactor">
    <cofactor evidence="8">
        <name>Mg(2+)</name>
        <dbReference type="ChEBI" id="CHEBI:18420"/>
    </cofactor>
    <text evidence="8">Binds 1 Mg(2+) ion.</text>
</comment>
<evidence type="ECO:0000313" key="12">
    <source>
        <dbReference type="Proteomes" id="UP000240978"/>
    </source>
</evidence>
<reference evidence="11 12" key="1">
    <citation type="submission" date="2018-03" db="EMBL/GenBank/DDBJ databases">
        <title>Genomic Encyclopedia of Archaeal and Bacterial Type Strains, Phase II (KMG-II): from individual species to whole genera.</title>
        <authorList>
            <person name="Goeker M."/>
        </authorList>
    </citation>
    <scope>NUCLEOTIDE SEQUENCE [LARGE SCALE GENOMIC DNA]</scope>
    <source>
        <strain evidence="11 12">DSM 18107</strain>
    </source>
</reference>
<organism evidence="11 12">
    <name type="scientific">Chitinophaga ginsengisoli</name>
    <dbReference type="NCBI Taxonomy" id="363837"/>
    <lineage>
        <taxon>Bacteria</taxon>
        <taxon>Pseudomonadati</taxon>
        <taxon>Bacteroidota</taxon>
        <taxon>Chitinophagia</taxon>
        <taxon>Chitinophagales</taxon>
        <taxon>Chitinophagaceae</taxon>
        <taxon>Chitinophaga</taxon>
    </lineage>
</organism>
<evidence type="ECO:0000256" key="2">
    <source>
        <dbReference type="ARBA" id="ARBA00022553"/>
    </source>
</evidence>
<dbReference type="Pfam" id="PF13653">
    <property type="entry name" value="GDPD_2"/>
    <property type="match status" value="1"/>
</dbReference>
<keyword evidence="4" id="KW-0378">Hydrolase</keyword>
<keyword evidence="12" id="KW-1185">Reference proteome</keyword>
<keyword evidence="10" id="KW-0732">Signal</keyword>
<dbReference type="InterPro" id="IPR017946">
    <property type="entry name" value="PLC-like_Pdiesterase_TIM-brl"/>
</dbReference>
<protein>
    <submittedName>
        <fullName evidence="11">Alkaline phosphatase</fullName>
    </submittedName>
</protein>
<feature type="active site" description="Phosphoserine intermediate" evidence="7">
    <location>
        <position position="334"/>
    </location>
</feature>
<dbReference type="EMBL" id="PYGK01000003">
    <property type="protein sequence ID" value="PSL33519.1"/>
    <property type="molecule type" value="Genomic_DNA"/>
</dbReference>
<feature type="binding site" evidence="8">
    <location>
        <position position="498"/>
    </location>
    <ligand>
        <name>Mg(2+)</name>
        <dbReference type="ChEBI" id="CHEBI:18420"/>
    </ligand>
</feature>
<evidence type="ECO:0000256" key="10">
    <source>
        <dbReference type="SAM" id="SignalP"/>
    </source>
</evidence>
<dbReference type="PROSITE" id="PS00123">
    <property type="entry name" value="ALKALINE_PHOSPHATASE"/>
    <property type="match status" value="1"/>
</dbReference>
<dbReference type="AlphaFoldDB" id="A0A2P8GHR6"/>
<dbReference type="Proteomes" id="UP000240978">
    <property type="component" value="Unassembled WGS sequence"/>
</dbReference>
<proteinExistence type="inferred from homology"/>
<dbReference type="SUPFAM" id="SSF51695">
    <property type="entry name" value="PLC-like phosphodiesterases"/>
    <property type="match status" value="1"/>
</dbReference>
<feature type="binding site" evidence="8">
    <location>
        <position position="507"/>
    </location>
    <ligand>
        <name>Zn(2+)</name>
        <dbReference type="ChEBI" id="CHEBI:29105"/>
        <label>2</label>
    </ligand>
</feature>